<keyword evidence="3" id="KW-1185">Reference proteome</keyword>
<dbReference type="RefSeq" id="WP_320501811.1">
    <property type="nucleotide sequence ID" value="NZ_JAXCLX010000002.1"/>
</dbReference>
<proteinExistence type="predicted"/>
<gene>
    <name evidence="2" type="ORF">SMD31_15565</name>
</gene>
<reference evidence="2 3" key="1">
    <citation type="journal article" date="2013" name="Antonie Van Leeuwenhoek">
        <title>Dongia rigui sp. nov., isolated from freshwater of a large wetland in Korea.</title>
        <authorList>
            <person name="Baik K.S."/>
            <person name="Hwang Y.M."/>
            <person name="Choi J.S."/>
            <person name="Kwon J."/>
            <person name="Seong C.N."/>
        </authorList>
    </citation>
    <scope>NUCLEOTIDE SEQUENCE [LARGE SCALE GENOMIC DNA]</scope>
    <source>
        <strain evidence="2 3">04SU4-P</strain>
    </source>
</reference>
<keyword evidence="1" id="KW-0812">Transmembrane</keyword>
<dbReference type="EMBL" id="JAXCLX010000002">
    <property type="protein sequence ID" value="MDY0873358.1"/>
    <property type="molecule type" value="Genomic_DNA"/>
</dbReference>
<dbReference type="InterPro" id="IPR010775">
    <property type="entry name" value="DUF1365"/>
</dbReference>
<keyword evidence="1" id="KW-0472">Membrane</keyword>
<organism evidence="2 3">
    <name type="scientific">Dongia rigui</name>
    <dbReference type="NCBI Taxonomy" id="940149"/>
    <lineage>
        <taxon>Bacteria</taxon>
        <taxon>Pseudomonadati</taxon>
        <taxon>Pseudomonadota</taxon>
        <taxon>Alphaproteobacteria</taxon>
        <taxon>Rhodospirillales</taxon>
        <taxon>Dongiaceae</taxon>
        <taxon>Dongia</taxon>
    </lineage>
</organism>
<dbReference type="Proteomes" id="UP001271769">
    <property type="component" value="Unassembled WGS sequence"/>
</dbReference>
<dbReference type="PANTHER" id="PTHR33973">
    <property type="entry name" value="OS07G0153300 PROTEIN"/>
    <property type="match status" value="1"/>
</dbReference>
<evidence type="ECO:0000313" key="2">
    <source>
        <dbReference type="EMBL" id="MDY0873358.1"/>
    </source>
</evidence>
<dbReference type="PANTHER" id="PTHR33973:SF4">
    <property type="entry name" value="OS07G0153300 PROTEIN"/>
    <property type="match status" value="1"/>
</dbReference>
<dbReference type="Pfam" id="PF07103">
    <property type="entry name" value="DUF1365"/>
    <property type="match status" value="1"/>
</dbReference>
<evidence type="ECO:0000256" key="1">
    <source>
        <dbReference type="SAM" id="Phobius"/>
    </source>
</evidence>
<sequence>MMRSAIYCGSVMHRRVRPKKHYLRYSVFYLLLDLDELPQLNIRLLGVERRFLFSFHAADHGDGSGDLKSWVLGQLREGGIRNEVTNIRLLCFPRVLGFVFNPISVYFCSDASGEIVAILYEVNNTFGGRHAYVLPAETCNGRVFHSIDKRLYVSPFNDVSGGYHFAVRLPADKVALSIDQHDGDGPILKAAFAGRRYPLDNLNLLRVAVLYPLLTLKVVAAIHWEALKLWMKGVPLHKRPQFRQY</sequence>
<keyword evidence="1" id="KW-1133">Transmembrane helix</keyword>
<name>A0ABU5E1K0_9PROT</name>
<evidence type="ECO:0000313" key="3">
    <source>
        <dbReference type="Proteomes" id="UP001271769"/>
    </source>
</evidence>
<comment type="caution">
    <text evidence="2">The sequence shown here is derived from an EMBL/GenBank/DDBJ whole genome shotgun (WGS) entry which is preliminary data.</text>
</comment>
<feature type="transmembrane region" description="Helical" evidence="1">
    <location>
        <begin position="204"/>
        <end position="224"/>
    </location>
</feature>
<protein>
    <submittedName>
        <fullName evidence="2">DUF1365 domain-containing protein</fullName>
    </submittedName>
</protein>
<accession>A0ABU5E1K0</accession>